<dbReference type="GO" id="GO:0046486">
    <property type="term" value="P:glycerolipid metabolic process"/>
    <property type="evidence" value="ECO:0007669"/>
    <property type="project" value="UniProtKB-ARBA"/>
</dbReference>
<keyword evidence="1" id="KW-0443">Lipid metabolism</keyword>
<comment type="caution">
    <text evidence="2">Lacks conserved residue(s) required for the propagation of feature annotation.</text>
</comment>
<dbReference type="Gene3D" id="3.40.1090.10">
    <property type="entry name" value="Cytosolic phospholipase A2 catalytic domain"/>
    <property type="match status" value="1"/>
</dbReference>
<dbReference type="PANTHER" id="PTHR24185">
    <property type="entry name" value="CALCIUM-INDEPENDENT PHOSPHOLIPASE A2-GAMMA"/>
    <property type="match status" value="1"/>
</dbReference>
<dbReference type="GO" id="GO:0047499">
    <property type="term" value="F:calcium-independent phospholipase A2 activity"/>
    <property type="evidence" value="ECO:0007669"/>
    <property type="project" value="TreeGrafter"/>
</dbReference>
<feature type="compositionally biased region" description="Polar residues" evidence="3">
    <location>
        <begin position="146"/>
        <end position="169"/>
    </location>
</feature>
<organism evidence="5 6">
    <name type="scientific">Ascobolus immersus RN42</name>
    <dbReference type="NCBI Taxonomy" id="1160509"/>
    <lineage>
        <taxon>Eukaryota</taxon>
        <taxon>Fungi</taxon>
        <taxon>Dikarya</taxon>
        <taxon>Ascomycota</taxon>
        <taxon>Pezizomycotina</taxon>
        <taxon>Pezizomycetes</taxon>
        <taxon>Pezizales</taxon>
        <taxon>Ascobolaceae</taxon>
        <taxon>Ascobolus</taxon>
    </lineage>
</organism>
<feature type="domain" description="PNPLA" evidence="4">
    <location>
        <begin position="16"/>
        <end position="313"/>
    </location>
</feature>
<accession>A0A3N4HP18</accession>
<dbReference type="AlphaFoldDB" id="A0A3N4HP18"/>
<dbReference type="SUPFAM" id="SSF52151">
    <property type="entry name" value="FabD/lysophospholipase-like"/>
    <property type="match status" value="1"/>
</dbReference>
<dbReference type="Proteomes" id="UP000275078">
    <property type="component" value="Unassembled WGS sequence"/>
</dbReference>
<dbReference type="OrthoDB" id="630895at2759"/>
<feature type="region of interest" description="Disordered" evidence="3">
    <location>
        <begin position="146"/>
        <end position="210"/>
    </location>
</feature>
<feature type="compositionally biased region" description="Polar residues" evidence="3">
    <location>
        <begin position="468"/>
        <end position="483"/>
    </location>
</feature>
<dbReference type="STRING" id="1160509.A0A3N4HP18"/>
<proteinExistence type="predicted"/>
<evidence type="ECO:0000313" key="6">
    <source>
        <dbReference type="Proteomes" id="UP000275078"/>
    </source>
</evidence>
<dbReference type="PROSITE" id="PS51635">
    <property type="entry name" value="PNPLA"/>
    <property type="match status" value="1"/>
</dbReference>
<keyword evidence="6" id="KW-1185">Reference proteome</keyword>
<dbReference type="GO" id="GO:0016020">
    <property type="term" value="C:membrane"/>
    <property type="evidence" value="ECO:0007669"/>
    <property type="project" value="TreeGrafter"/>
</dbReference>
<evidence type="ECO:0000256" key="1">
    <source>
        <dbReference type="ARBA" id="ARBA00023098"/>
    </source>
</evidence>
<reference evidence="5 6" key="1">
    <citation type="journal article" date="2018" name="Nat. Ecol. Evol.">
        <title>Pezizomycetes genomes reveal the molecular basis of ectomycorrhizal truffle lifestyle.</title>
        <authorList>
            <person name="Murat C."/>
            <person name="Payen T."/>
            <person name="Noel B."/>
            <person name="Kuo A."/>
            <person name="Morin E."/>
            <person name="Chen J."/>
            <person name="Kohler A."/>
            <person name="Krizsan K."/>
            <person name="Balestrini R."/>
            <person name="Da Silva C."/>
            <person name="Montanini B."/>
            <person name="Hainaut M."/>
            <person name="Levati E."/>
            <person name="Barry K.W."/>
            <person name="Belfiori B."/>
            <person name="Cichocki N."/>
            <person name="Clum A."/>
            <person name="Dockter R.B."/>
            <person name="Fauchery L."/>
            <person name="Guy J."/>
            <person name="Iotti M."/>
            <person name="Le Tacon F."/>
            <person name="Lindquist E.A."/>
            <person name="Lipzen A."/>
            <person name="Malagnac F."/>
            <person name="Mello A."/>
            <person name="Molinier V."/>
            <person name="Miyauchi S."/>
            <person name="Poulain J."/>
            <person name="Riccioni C."/>
            <person name="Rubini A."/>
            <person name="Sitrit Y."/>
            <person name="Splivallo R."/>
            <person name="Traeger S."/>
            <person name="Wang M."/>
            <person name="Zifcakova L."/>
            <person name="Wipf D."/>
            <person name="Zambonelli A."/>
            <person name="Paolocci F."/>
            <person name="Nowrousian M."/>
            <person name="Ottonello S."/>
            <person name="Baldrian P."/>
            <person name="Spatafora J.W."/>
            <person name="Henrissat B."/>
            <person name="Nagy L.G."/>
            <person name="Aury J.M."/>
            <person name="Wincker P."/>
            <person name="Grigoriev I.V."/>
            <person name="Bonfante P."/>
            <person name="Martin F.M."/>
        </authorList>
    </citation>
    <scope>NUCLEOTIDE SEQUENCE [LARGE SCALE GENOMIC DNA]</scope>
    <source>
        <strain evidence="5 6">RN42</strain>
    </source>
</reference>
<feature type="short sequence motif" description="GXGXXG" evidence="2">
    <location>
        <begin position="20"/>
        <end position="25"/>
    </location>
</feature>
<dbReference type="Pfam" id="PF01734">
    <property type="entry name" value="Patatin"/>
    <property type="match status" value="1"/>
</dbReference>
<sequence>MHSTQGNQPEPPLRLLSFDGGGVRGYAMLLLLQELMLKTFVELHGRAPKREEIPRPCDHFDLIAGTGTGGILAILLGRLRLDVDACLEIYSIMTKKIFATDKTIGGVPYGKTLYKASELEDAFRLTVQKYETPDVADPRALRRAFTSRSNSSHASFTNSNYGSQWDPHQSVQAPSHFSASSSESTSGASNHSVRHVATSNSGSSNGGWGALANPGQGGKCGPDVGDALLYDDREGKCKTFVTACYKGAKEGSALALLRTYDSARETAPCPNIKIWEAGRATSAIFPAFKELPCDQTVFLDEGPGVFSPVELIIDEALHEFPGRKIGLLVSIGSGKLPASVINASQNQSRFKRSMISATPLAKFAQARDVYMTKITDCENIHLRTQERMEHVNYAVPGCYVRLNVEVGVGEVGMSEFSRLAEISVNTRQFLARGDIQAQNIEAGKRLAHIHRMHKPLSVLATLSERGSDSGSPGTPTNKSSSALPNWVLNRALPTLPTHPRTPSPVSPLTPERGLKPAPPMREWRDNTNGNNNVPTPVSKTTAPLTRVSTGDSGVLSPQLQHIWRASAVSMEQQDAYDSEDEEVRRHLEELQIIAKKIEEEGKRANGVRMM</sequence>
<dbReference type="EMBL" id="ML119763">
    <property type="protein sequence ID" value="RPA75479.1"/>
    <property type="molecule type" value="Genomic_DNA"/>
</dbReference>
<evidence type="ECO:0000256" key="3">
    <source>
        <dbReference type="SAM" id="MobiDB-lite"/>
    </source>
</evidence>
<evidence type="ECO:0000256" key="2">
    <source>
        <dbReference type="PROSITE-ProRule" id="PRU01161"/>
    </source>
</evidence>
<dbReference type="PANTHER" id="PTHR24185:SF4">
    <property type="entry name" value="SERINE HYDROLASE, PUTATIVE (AFU_ORTHOLOGUE AFUA_2G07870)-RELATED"/>
    <property type="match status" value="1"/>
</dbReference>
<protein>
    <submittedName>
        <fullName evidence="5">FabD/lysophospholipase-like protein</fullName>
    </submittedName>
</protein>
<gene>
    <name evidence="5" type="ORF">BJ508DRAFT_311981</name>
</gene>
<dbReference type="InterPro" id="IPR002641">
    <property type="entry name" value="PNPLA_dom"/>
</dbReference>
<name>A0A3N4HP18_ASCIM</name>
<feature type="compositionally biased region" description="Low complexity" evidence="3">
    <location>
        <begin position="526"/>
        <end position="537"/>
    </location>
</feature>
<dbReference type="GO" id="GO:0019369">
    <property type="term" value="P:arachidonate metabolic process"/>
    <property type="evidence" value="ECO:0007669"/>
    <property type="project" value="TreeGrafter"/>
</dbReference>
<feature type="region of interest" description="Disordered" evidence="3">
    <location>
        <begin position="463"/>
        <end position="553"/>
    </location>
</feature>
<feature type="compositionally biased region" description="Polar residues" evidence="3">
    <location>
        <begin position="538"/>
        <end position="553"/>
    </location>
</feature>
<feature type="compositionally biased region" description="Low complexity" evidence="3">
    <location>
        <begin position="170"/>
        <end position="191"/>
    </location>
</feature>
<evidence type="ECO:0000313" key="5">
    <source>
        <dbReference type="EMBL" id="RPA75479.1"/>
    </source>
</evidence>
<dbReference type="InterPro" id="IPR016035">
    <property type="entry name" value="Acyl_Trfase/lysoPLipase"/>
</dbReference>
<evidence type="ECO:0000259" key="4">
    <source>
        <dbReference type="PROSITE" id="PS51635"/>
    </source>
</evidence>